<protein>
    <submittedName>
        <fullName evidence="1">Uncharacterized protein</fullName>
    </submittedName>
</protein>
<name>A0A418WF28_9PROT</name>
<keyword evidence="2" id="KW-1185">Reference proteome</keyword>
<evidence type="ECO:0000313" key="1">
    <source>
        <dbReference type="EMBL" id="RJF88625.1"/>
    </source>
</evidence>
<dbReference type="Proteomes" id="UP000284605">
    <property type="component" value="Unassembled WGS sequence"/>
</dbReference>
<gene>
    <name evidence="1" type="ORF">D3874_17850</name>
</gene>
<dbReference type="RefSeq" id="WP_119779258.1">
    <property type="nucleotide sequence ID" value="NZ_QYUK01000011.1"/>
</dbReference>
<dbReference type="EMBL" id="QYUK01000011">
    <property type="protein sequence ID" value="RJF88625.1"/>
    <property type="molecule type" value="Genomic_DNA"/>
</dbReference>
<evidence type="ECO:0000313" key="2">
    <source>
        <dbReference type="Proteomes" id="UP000284605"/>
    </source>
</evidence>
<proteinExistence type="predicted"/>
<dbReference type="AlphaFoldDB" id="A0A418WF28"/>
<comment type="caution">
    <text evidence="1">The sequence shown here is derived from an EMBL/GenBank/DDBJ whole genome shotgun (WGS) entry which is preliminary data.</text>
</comment>
<accession>A0A418WF28</accession>
<reference evidence="1 2" key="1">
    <citation type="submission" date="2018-09" db="EMBL/GenBank/DDBJ databases">
        <authorList>
            <person name="Zhu H."/>
        </authorList>
    </citation>
    <scope>NUCLEOTIDE SEQUENCE [LARGE SCALE GENOMIC DNA]</scope>
    <source>
        <strain evidence="1 2">K1W22B-8</strain>
    </source>
</reference>
<organism evidence="1 2">
    <name type="scientific">Oleomonas cavernae</name>
    <dbReference type="NCBI Taxonomy" id="2320859"/>
    <lineage>
        <taxon>Bacteria</taxon>
        <taxon>Pseudomonadati</taxon>
        <taxon>Pseudomonadota</taxon>
        <taxon>Alphaproteobacteria</taxon>
        <taxon>Acetobacterales</taxon>
        <taxon>Acetobacteraceae</taxon>
        <taxon>Oleomonas</taxon>
    </lineage>
</organism>
<sequence>MALIPDIALRILLSFLGHGLALGSIAVPSIRSQISRSFTFEIRAGTRVARHWRFDAPSRRISTHAGPAKVVDHGLVYASSARALRALISPRAVDLIVHDVLHGKAQLLGSAFVLLWFYGLTRKLIAIGREQCPKTAIPGAYLAPDPGSTGAEKIVVLPAVNELDPKWSNAWNARATLWVIRAATGEPMPEP</sequence>
<dbReference type="OrthoDB" id="5183952at2"/>